<dbReference type="Proteomes" id="UP000327194">
    <property type="component" value="Chromosome"/>
</dbReference>
<dbReference type="PANTHER" id="PTHR37306:SF1">
    <property type="entry name" value="COLICIN V PRODUCTION PROTEIN"/>
    <property type="match status" value="1"/>
</dbReference>
<dbReference type="GO" id="GO:0016020">
    <property type="term" value="C:membrane"/>
    <property type="evidence" value="ECO:0007669"/>
    <property type="project" value="UniProtKB-SubCell"/>
</dbReference>
<gene>
    <name evidence="6" type="ORF">LF543_04595</name>
</gene>
<evidence type="ECO:0000256" key="5">
    <source>
        <dbReference type="SAM" id="Phobius"/>
    </source>
</evidence>
<keyword evidence="3 5" id="KW-1133">Transmembrane helix</keyword>
<protein>
    <recommendedName>
        <fullName evidence="8">Colicin V production protein</fullName>
    </recommendedName>
</protein>
<keyword evidence="2 5" id="KW-0812">Transmembrane</keyword>
<accession>A0AAE6TX21</accession>
<reference evidence="6 7" key="1">
    <citation type="submission" date="2019-10" db="EMBL/GenBank/DDBJ databases">
        <title>Genome sequencing of Lactobacillus fructivorans.</title>
        <authorList>
            <person name="Kim K."/>
        </authorList>
    </citation>
    <scope>NUCLEOTIDE SEQUENCE [LARGE SCALE GENOMIC DNA]</scope>
    <source>
        <strain evidence="6 7">LF543</strain>
    </source>
</reference>
<evidence type="ECO:0000256" key="1">
    <source>
        <dbReference type="ARBA" id="ARBA00004141"/>
    </source>
</evidence>
<dbReference type="GO" id="GO:0009403">
    <property type="term" value="P:toxin biosynthetic process"/>
    <property type="evidence" value="ECO:0007669"/>
    <property type="project" value="InterPro"/>
</dbReference>
<comment type="subcellular location">
    <subcellularLocation>
        <location evidence="1">Membrane</location>
        <topology evidence="1">Multi-pass membrane protein</topology>
    </subcellularLocation>
</comment>
<evidence type="ECO:0000313" key="7">
    <source>
        <dbReference type="Proteomes" id="UP000327194"/>
    </source>
</evidence>
<name>A0AAE6TX21_9LACO</name>
<evidence type="ECO:0000256" key="2">
    <source>
        <dbReference type="ARBA" id="ARBA00022692"/>
    </source>
</evidence>
<evidence type="ECO:0008006" key="8">
    <source>
        <dbReference type="Google" id="ProtNLM"/>
    </source>
</evidence>
<dbReference type="InterPro" id="IPR003825">
    <property type="entry name" value="Colicin-V_CvpA"/>
</dbReference>
<dbReference type="PANTHER" id="PTHR37306">
    <property type="entry name" value="COLICIN V PRODUCTION PROTEIN"/>
    <property type="match status" value="1"/>
</dbReference>
<evidence type="ECO:0000256" key="4">
    <source>
        <dbReference type="ARBA" id="ARBA00023136"/>
    </source>
</evidence>
<dbReference type="RefSeq" id="WP_010022015.1">
    <property type="nucleotide sequence ID" value="NZ_AZDS01000003.1"/>
</dbReference>
<sequence>MLFTIIIIIVLIFSIVNGYHHGLVNELFSFISYLIAAVIAFVYVIPVADFLRSASNMILATHAYINTGFWRGLSFLITFVIVAVVLRWVSHLLNRIASLPVLRQLNSLLGAVFGAIISLLVMMLILDGLLLTNNDWVNTEYQNSTVSQMIMMDSPHLFNQMINR</sequence>
<proteinExistence type="predicted"/>
<dbReference type="AlphaFoldDB" id="A0AAE6TX21"/>
<dbReference type="Pfam" id="PF02674">
    <property type="entry name" value="Colicin_V"/>
    <property type="match status" value="1"/>
</dbReference>
<feature type="transmembrane region" description="Helical" evidence="5">
    <location>
        <begin position="109"/>
        <end position="131"/>
    </location>
</feature>
<evidence type="ECO:0000256" key="3">
    <source>
        <dbReference type="ARBA" id="ARBA00022989"/>
    </source>
</evidence>
<organism evidence="6 7">
    <name type="scientific">Fructilactobacillus fructivorans</name>
    <dbReference type="NCBI Taxonomy" id="1614"/>
    <lineage>
        <taxon>Bacteria</taxon>
        <taxon>Bacillati</taxon>
        <taxon>Bacillota</taxon>
        <taxon>Bacilli</taxon>
        <taxon>Lactobacillales</taxon>
        <taxon>Lactobacillaceae</taxon>
        <taxon>Fructilactobacillus</taxon>
    </lineage>
</organism>
<evidence type="ECO:0000313" key="6">
    <source>
        <dbReference type="EMBL" id="QFX92863.1"/>
    </source>
</evidence>
<dbReference type="KEGG" id="lfv:LF543_04595"/>
<dbReference type="EMBL" id="CP045562">
    <property type="protein sequence ID" value="QFX92863.1"/>
    <property type="molecule type" value="Genomic_DNA"/>
</dbReference>
<keyword evidence="4 5" id="KW-0472">Membrane</keyword>
<feature type="transmembrane region" description="Helical" evidence="5">
    <location>
        <begin position="28"/>
        <end position="48"/>
    </location>
</feature>
<feature type="transmembrane region" description="Helical" evidence="5">
    <location>
        <begin position="69"/>
        <end position="89"/>
    </location>
</feature>